<dbReference type="AlphaFoldDB" id="Q1RL00"/>
<sequence length="61" mass="6779">MEHESGYCGHRSGANFHCQRAFSGSDNLQFKSGSRRKGRTFFQRFRGVRNAAVALSAKGGR</sequence>
<dbReference type="EMBL" id="BT025060">
    <property type="protein sequence ID" value="ABE73231.1"/>
    <property type="molecule type" value="mRNA"/>
</dbReference>
<reference evidence="1" key="1">
    <citation type="submission" date="2006-04" db="EMBL/GenBank/DDBJ databases">
        <authorList>
            <person name="Stapleton M."/>
            <person name="Carlson J."/>
            <person name="Chavez C."/>
            <person name="Frise E."/>
            <person name="George R."/>
            <person name="Pacleb J."/>
            <person name="Park S."/>
            <person name="Wan K."/>
            <person name="Yu C."/>
            <person name="Celniker S."/>
        </authorList>
    </citation>
    <scope>NUCLEOTIDE SEQUENCE</scope>
</reference>
<accession>Q1RL00</accession>
<organism evidence="1">
    <name type="scientific">Drosophila melanogaster</name>
    <name type="common">Fruit fly</name>
    <dbReference type="NCBI Taxonomy" id="7227"/>
    <lineage>
        <taxon>Eukaryota</taxon>
        <taxon>Metazoa</taxon>
        <taxon>Ecdysozoa</taxon>
        <taxon>Arthropoda</taxon>
        <taxon>Hexapoda</taxon>
        <taxon>Insecta</taxon>
        <taxon>Pterygota</taxon>
        <taxon>Neoptera</taxon>
        <taxon>Endopterygota</taxon>
        <taxon>Diptera</taxon>
        <taxon>Brachycera</taxon>
        <taxon>Muscomorpha</taxon>
        <taxon>Ephydroidea</taxon>
        <taxon>Drosophilidae</taxon>
        <taxon>Drosophila</taxon>
        <taxon>Sophophora</taxon>
    </lineage>
</organism>
<protein>
    <submittedName>
        <fullName evidence="1">IP15747p</fullName>
    </submittedName>
</protein>
<proteinExistence type="evidence at transcript level"/>
<evidence type="ECO:0000313" key="1">
    <source>
        <dbReference type="EMBL" id="ABE73231.1"/>
    </source>
</evidence>
<name>Q1RL00_DROME</name>